<dbReference type="Proteomes" id="UP000494363">
    <property type="component" value="Unassembled WGS sequence"/>
</dbReference>
<dbReference type="RefSeq" id="WP_175230373.1">
    <property type="nucleotide sequence ID" value="NZ_CADIKH010000037.1"/>
</dbReference>
<evidence type="ECO:0000256" key="18">
    <source>
        <dbReference type="SAM" id="Coils"/>
    </source>
</evidence>
<evidence type="ECO:0000259" key="22">
    <source>
        <dbReference type="Pfam" id="PF13807"/>
    </source>
</evidence>
<dbReference type="AlphaFoldDB" id="A0A6J5EQZ8"/>
<feature type="coiled-coil region" evidence="18">
    <location>
        <begin position="294"/>
        <end position="372"/>
    </location>
</feature>
<evidence type="ECO:0000256" key="9">
    <source>
        <dbReference type="ARBA" id="ARBA00022840"/>
    </source>
</evidence>
<dbReference type="Pfam" id="PF13807">
    <property type="entry name" value="GNVR"/>
    <property type="match status" value="1"/>
</dbReference>
<reference evidence="23 24" key="1">
    <citation type="submission" date="2020-04" db="EMBL/GenBank/DDBJ databases">
        <authorList>
            <person name="De Canck E."/>
        </authorList>
    </citation>
    <scope>NUCLEOTIDE SEQUENCE [LARGE SCALE GENOMIC DNA]</scope>
    <source>
        <strain evidence="23 24">LMG 29542</strain>
    </source>
</reference>
<dbReference type="EMBL" id="CADIKH010000037">
    <property type="protein sequence ID" value="CAB3768593.1"/>
    <property type="molecule type" value="Genomic_DNA"/>
</dbReference>
<evidence type="ECO:0000256" key="1">
    <source>
        <dbReference type="ARBA" id="ARBA00004429"/>
    </source>
</evidence>
<keyword evidence="11 19" id="KW-0472">Membrane</keyword>
<evidence type="ECO:0000256" key="19">
    <source>
        <dbReference type="SAM" id="Phobius"/>
    </source>
</evidence>
<dbReference type="InterPro" id="IPR003856">
    <property type="entry name" value="LPS_length_determ_N"/>
</dbReference>
<dbReference type="CDD" id="cd05387">
    <property type="entry name" value="BY-kinase"/>
    <property type="match status" value="1"/>
</dbReference>
<evidence type="ECO:0000256" key="14">
    <source>
        <dbReference type="ARBA" id="ARBA00053015"/>
    </source>
</evidence>
<name>A0A6J5EQZ8_9BURK</name>
<proteinExistence type="inferred from homology"/>
<evidence type="ECO:0000256" key="16">
    <source>
        <dbReference type="ARBA" id="ARBA00067833"/>
    </source>
</evidence>
<feature type="transmembrane region" description="Helical" evidence="19">
    <location>
        <begin position="465"/>
        <end position="484"/>
    </location>
</feature>
<dbReference type="GO" id="GO:0005524">
    <property type="term" value="F:ATP binding"/>
    <property type="evidence" value="ECO:0007669"/>
    <property type="project" value="UniProtKB-KW"/>
</dbReference>
<keyword evidence="4" id="KW-0997">Cell inner membrane</keyword>
<evidence type="ECO:0000256" key="5">
    <source>
        <dbReference type="ARBA" id="ARBA00022679"/>
    </source>
</evidence>
<feature type="transmembrane region" description="Helical" evidence="19">
    <location>
        <begin position="51"/>
        <end position="75"/>
    </location>
</feature>
<evidence type="ECO:0000256" key="13">
    <source>
        <dbReference type="ARBA" id="ARBA00023169"/>
    </source>
</evidence>
<comment type="subcellular location">
    <subcellularLocation>
        <location evidence="1">Cell inner membrane</location>
        <topology evidence="1">Multi-pass membrane protein</topology>
    </subcellularLocation>
</comment>
<keyword evidence="8 23" id="KW-0418">Kinase</keyword>
<evidence type="ECO:0000256" key="4">
    <source>
        <dbReference type="ARBA" id="ARBA00022519"/>
    </source>
</evidence>
<feature type="domain" description="Tyrosine-protein kinase G-rich" evidence="22">
    <location>
        <begin position="407"/>
        <end position="486"/>
    </location>
</feature>
<dbReference type="NCBIfam" id="TIGR01007">
    <property type="entry name" value="eps_fam"/>
    <property type="match status" value="1"/>
</dbReference>
<evidence type="ECO:0000256" key="2">
    <source>
        <dbReference type="ARBA" id="ARBA00008883"/>
    </source>
</evidence>
<evidence type="ECO:0000256" key="11">
    <source>
        <dbReference type="ARBA" id="ARBA00023136"/>
    </source>
</evidence>
<evidence type="ECO:0000256" key="17">
    <source>
        <dbReference type="ARBA" id="ARBA00081049"/>
    </source>
</evidence>
<keyword evidence="5 23" id="KW-0808">Transferase</keyword>
<evidence type="ECO:0000313" key="24">
    <source>
        <dbReference type="Proteomes" id="UP000494363"/>
    </source>
</evidence>
<dbReference type="InterPro" id="IPR032807">
    <property type="entry name" value="GNVR"/>
</dbReference>
<sequence length="762" mass="82909">MDRPPNPSHKQPGNEARSLRVASINPVPTVEPTAGPVDASAFIDTLYEYRWLIGGLTAVTTAIAIGYAVLAAPIYQSDILIQVEDNPNSPTDALSSVSQRFDIKSEASDEIEILQSRLVLTPAVRSQGLTIDVEPRRFPVFGRWWSTLQKGLSTPGFFGHGGYVWAQEHATVATFDPPTTLYGKPFMLIAGPNGQYTIENDHAGIRVTGHVGQPLTVQTGDGPLTANVTDLYAQPGGTFVLTRVSEVTAVESLQKAMRVAQTTKDSDVIQASMQGRDAHQTSAVLTEIGQQYIAQNIERKSAEAEKSLAFLDVQLPQLKHQLEESESAYNQFRTNNAMIDLTEEGTAVLQQTVDAQNKLADLEQKRNELTARFTDNHPAVIAILNQEAVLKQRLAQIDTKTRRLPQLEQTELRLQRDVQVNTDLYTGLLNSAEQLRLVRAGKTGNARLVDTAVVSGTPVKPNRKVVVALGAMAGLFAGCLFAWFRRQLAQGIMHARDIERDTGLPVYASVPHSKLQRARDGRTWSPSQAGKVTLLAHLDGDSLPIEALRSFRTALQFVLLEASNNIVLMSGPTPGVGKSFTSANLAAVLANSQQRVLLIDADMRDGDLHRHFGQREGPGLADLLAHDKPFEELVHRAVLPRLDVLVRGVAPSNPSEMLMSKRFAHFVSEVARQYDVVLIDTPPVLAVADVGSLGQLAGTAFLVVRQGSTTIAQIKESAKRLAHVGVTLDGLVLNDVKPRPGDKTYGYGMYTYTGPHAQASKA</sequence>
<evidence type="ECO:0000256" key="7">
    <source>
        <dbReference type="ARBA" id="ARBA00022741"/>
    </source>
</evidence>
<keyword evidence="13" id="KW-0270">Exopolysaccharide synthesis</keyword>
<dbReference type="InterPro" id="IPR050445">
    <property type="entry name" value="Bact_polysacc_biosynth/exp"/>
</dbReference>
<evidence type="ECO:0000256" key="10">
    <source>
        <dbReference type="ARBA" id="ARBA00022989"/>
    </source>
</evidence>
<keyword evidence="3" id="KW-1003">Cell membrane</keyword>
<dbReference type="GO" id="GO:0004713">
    <property type="term" value="F:protein tyrosine kinase activity"/>
    <property type="evidence" value="ECO:0007669"/>
    <property type="project" value="UniProtKB-KW"/>
</dbReference>
<evidence type="ECO:0000256" key="3">
    <source>
        <dbReference type="ARBA" id="ARBA00022475"/>
    </source>
</evidence>
<organism evidence="23 24">
    <name type="scientific">Paraburkholderia humisilvae</name>
    <dbReference type="NCBI Taxonomy" id="627669"/>
    <lineage>
        <taxon>Bacteria</taxon>
        <taxon>Pseudomonadati</taxon>
        <taxon>Pseudomonadota</taxon>
        <taxon>Betaproteobacteria</taxon>
        <taxon>Burkholderiales</taxon>
        <taxon>Burkholderiaceae</taxon>
        <taxon>Paraburkholderia</taxon>
    </lineage>
</organism>
<dbReference type="SUPFAM" id="SSF52540">
    <property type="entry name" value="P-loop containing nucleoside triphosphate hydrolases"/>
    <property type="match status" value="1"/>
</dbReference>
<dbReference type="Pfam" id="PF02706">
    <property type="entry name" value="Wzz"/>
    <property type="match status" value="1"/>
</dbReference>
<feature type="domain" description="Polysaccharide chain length determinant N-terminal" evidence="20">
    <location>
        <begin position="43"/>
        <end position="124"/>
    </location>
</feature>
<dbReference type="FunFam" id="3.40.50.300:FF:000527">
    <property type="entry name" value="Tyrosine-protein kinase etk"/>
    <property type="match status" value="1"/>
</dbReference>
<protein>
    <recommendedName>
        <fullName evidence="16">Putative tyrosine-protein kinase EpsB</fullName>
    </recommendedName>
    <alternativeName>
        <fullName evidence="17">EPS I polysaccharide export protein EpsB</fullName>
    </alternativeName>
</protein>
<evidence type="ECO:0000256" key="8">
    <source>
        <dbReference type="ARBA" id="ARBA00022777"/>
    </source>
</evidence>
<dbReference type="Pfam" id="PF13614">
    <property type="entry name" value="AAA_31"/>
    <property type="match status" value="1"/>
</dbReference>
<evidence type="ECO:0000259" key="20">
    <source>
        <dbReference type="Pfam" id="PF02706"/>
    </source>
</evidence>
<keyword evidence="6 19" id="KW-0812">Transmembrane</keyword>
<evidence type="ECO:0000256" key="6">
    <source>
        <dbReference type="ARBA" id="ARBA00022692"/>
    </source>
</evidence>
<dbReference type="PANTHER" id="PTHR32309">
    <property type="entry name" value="TYROSINE-PROTEIN KINASE"/>
    <property type="match status" value="1"/>
</dbReference>
<evidence type="ECO:0000256" key="12">
    <source>
        <dbReference type="ARBA" id="ARBA00023137"/>
    </source>
</evidence>
<keyword evidence="18" id="KW-0175">Coiled coil</keyword>
<keyword evidence="10 19" id="KW-1133">Transmembrane helix</keyword>
<dbReference type="Gene3D" id="3.40.50.300">
    <property type="entry name" value="P-loop containing nucleotide triphosphate hydrolases"/>
    <property type="match status" value="1"/>
</dbReference>
<comment type="similarity">
    <text evidence="2">Belongs to the etk/wzc family.</text>
</comment>
<gene>
    <name evidence="23" type="primary">wzc_4</name>
    <name evidence="23" type="ORF">LMG29542_05901</name>
</gene>
<evidence type="ECO:0000313" key="23">
    <source>
        <dbReference type="EMBL" id="CAB3768593.1"/>
    </source>
</evidence>
<keyword evidence="24" id="KW-1185">Reference proteome</keyword>
<keyword evidence="12" id="KW-0829">Tyrosine-protein kinase</keyword>
<dbReference type="Pfam" id="PF23607">
    <property type="entry name" value="WZC_N"/>
    <property type="match status" value="1"/>
</dbReference>
<dbReference type="InterPro" id="IPR005700">
    <property type="entry name" value="EPS_ExoP-like"/>
</dbReference>
<keyword evidence="7" id="KW-0547">Nucleotide-binding</keyword>
<dbReference type="InterPro" id="IPR027417">
    <property type="entry name" value="P-loop_NTPase"/>
</dbReference>
<accession>A0A6J5EQZ8</accession>
<dbReference type="GO" id="GO:0042802">
    <property type="term" value="F:identical protein binding"/>
    <property type="evidence" value="ECO:0007669"/>
    <property type="project" value="UniProtKB-ARBA"/>
</dbReference>
<evidence type="ECO:0000256" key="15">
    <source>
        <dbReference type="ARBA" id="ARBA00054296"/>
    </source>
</evidence>
<dbReference type="InterPro" id="IPR005702">
    <property type="entry name" value="Wzc-like_C"/>
</dbReference>
<comment type="function">
    <text evidence="15">Probably involved in polymerization and/or export of exopolysaccharide EPS I which functions as a virulence factor. May be involved in an ATP-dependent process in the pathway for EPS I production, possibly export of the trimeric repeat units across the inner membrane or their polymerization.</text>
</comment>
<dbReference type="GO" id="GO:0000271">
    <property type="term" value="P:polysaccharide biosynthetic process"/>
    <property type="evidence" value="ECO:0007669"/>
    <property type="project" value="UniProtKB-KW"/>
</dbReference>
<dbReference type="NCBIfam" id="TIGR01005">
    <property type="entry name" value="eps_transp_fam"/>
    <property type="match status" value="1"/>
</dbReference>
<comment type="catalytic activity">
    <reaction evidence="14">
        <text>L-tyrosyl-[protein] + ATP = O-phospho-L-tyrosyl-[protein] + ADP + H(+)</text>
        <dbReference type="Rhea" id="RHEA:10596"/>
        <dbReference type="Rhea" id="RHEA-COMP:10136"/>
        <dbReference type="Rhea" id="RHEA-COMP:20101"/>
        <dbReference type="ChEBI" id="CHEBI:15378"/>
        <dbReference type="ChEBI" id="CHEBI:30616"/>
        <dbReference type="ChEBI" id="CHEBI:46858"/>
        <dbReference type="ChEBI" id="CHEBI:61978"/>
        <dbReference type="ChEBI" id="CHEBI:456216"/>
    </reaction>
</comment>
<feature type="domain" description="AAA" evidence="21">
    <location>
        <begin position="574"/>
        <end position="689"/>
    </location>
</feature>
<dbReference type="GO" id="GO:0005886">
    <property type="term" value="C:plasma membrane"/>
    <property type="evidence" value="ECO:0007669"/>
    <property type="project" value="UniProtKB-SubCell"/>
</dbReference>
<evidence type="ECO:0000259" key="21">
    <source>
        <dbReference type="Pfam" id="PF13614"/>
    </source>
</evidence>
<keyword evidence="9" id="KW-0067">ATP-binding</keyword>
<dbReference type="PANTHER" id="PTHR32309:SF32">
    <property type="entry name" value="TYROSINE-PROTEIN KINASE ETK-RELATED"/>
    <property type="match status" value="1"/>
</dbReference>
<dbReference type="InterPro" id="IPR025669">
    <property type="entry name" value="AAA_dom"/>
</dbReference>